<organism evidence="2 3">
    <name type="scientific">Virgibacillus natechei</name>
    <dbReference type="NCBI Taxonomy" id="1216297"/>
    <lineage>
        <taxon>Bacteria</taxon>
        <taxon>Bacillati</taxon>
        <taxon>Bacillota</taxon>
        <taxon>Bacilli</taxon>
        <taxon>Bacillales</taxon>
        <taxon>Bacillaceae</taxon>
        <taxon>Virgibacillus</taxon>
    </lineage>
</organism>
<proteinExistence type="predicted"/>
<protein>
    <submittedName>
        <fullName evidence="2">Uncharacterized protein</fullName>
    </submittedName>
</protein>
<accession>A0ABS4IDY7</accession>
<dbReference type="EMBL" id="JAGGKX010000004">
    <property type="protein sequence ID" value="MBP1969068.1"/>
    <property type="molecule type" value="Genomic_DNA"/>
</dbReference>
<reference evidence="2 3" key="1">
    <citation type="submission" date="2021-03" db="EMBL/GenBank/DDBJ databases">
        <title>Genomic Encyclopedia of Type Strains, Phase IV (KMG-IV): sequencing the most valuable type-strain genomes for metagenomic binning, comparative biology and taxonomic classification.</title>
        <authorList>
            <person name="Goeker M."/>
        </authorList>
    </citation>
    <scope>NUCLEOTIDE SEQUENCE [LARGE SCALE GENOMIC DNA]</scope>
    <source>
        <strain evidence="2 3">DSM 25609</strain>
    </source>
</reference>
<comment type="caution">
    <text evidence="2">The sequence shown here is derived from an EMBL/GenBank/DDBJ whole genome shotgun (WGS) entry which is preliminary data.</text>
</comment>
<evidence type="ECO:0000313" key="3">
    <source>
        <dbReference type="Proteomes" id="UP001519345"/>
    </source>
</evidence>
<sequence length="32" mass="3866">MSKKGKKEKSKNKSKEEINDMKDDKKYPRNRP</sequence>
<dbReference type="Proteomes" id="UP001519345">
    <property type="component" value="Unassembled WGS sequence"/>
</dbReference>
<gene>
    <name evidence="2" type="ORF">J2Z83_001171</name>
</gene>
<feature type="compositionally biased region" description="Basic and acidic residues" evidence="1">
    <location>
        <begin position="11"/>
        <end position="32"/>
    </location>
</feature>
<feature type="compositionally biased region" description="Basic residues" evidence="1">
    <location>
        <begin position="1"/>
        <end position="10"/>
    </location>
</feature>
<keyword evidence="3" id="KW-1185">Reference proteome</keyword>
<evidence type="ECO:0000256" key="1">
    <source>
        <dbReference type="SAM" id="MobiDB-lite"/>
    </source>
</evidence>
<evidence type="ECO:0000313" key="2">
    <source>
        <dbReference type="EMBL" id="MBP1969068.1"/>
    </source>
</evidence>
<name>A0ABS4IDY7_9BACI</name>
<feature type="region of interest" description="Disordered" evidence="1">
    <location>
        <begin position="1"/>
        <end position="32"/>
    </location>
</feature>